<reference evidence="3" key="1">
    <citation type="submission" date="2022-03" db="EMBL/GenBank/DDBJ databases">
        <authorList>
            <person name="Legras J.-L."/>
            <person name="Devillers H."/>
            <person name="Grondin C."/>
        </authorList>
    </citation>
    <scope>NUCLEOTIDE SEQUENCE</scope>
    <source>
        <strain evidence="3">CLIB 1423</strain>
    </source>
</reference>
<dbReference type="InterPro" id="IPR029058">
    <property type="entry name" value="AB_hydrolase_fold"/>
</dbReference>
<dbReference type="Pfam" id="PF03959">
    <property type="entry name" value="FSH1"/>
    <property type="match status" value="1"/>
</dbReference>
<dbReference type="AlphaFoldDB" id="A0A9P0QLA3"/>
<dbReference type="InterPro" id="IPR050593">
    <property type="entry name" value="LovG"/>
</dbReference>
<dbReference type="SUPFAM" id="SSF53474">
    <property type="entry name" value="alpha/beta-Hydrolases"/>
    <property type="match status" value="1"/>
</dbReference>
<dbReference type="OrthoDB" id="2094269at2759"/>
<dbReference type="GO" id="GO:0005634">
    <property type="term" value="C:nucleus"/>
    <property type="evidence" value="ECO:0007669"/>
    <property type="project" value="TreeGrafter"/>
</dbReference>
<dbReference type="EMBL" id="CAKXYY010000001">
    <property type="protein sequence ID" value="CAH2350492.1"/>
    <property type="molecule type" value="Genomic_DNA"/>
</dbReference>
<organism evidence="3 4">
    <name type="scientific">[Candida] railenensis</name>
    <dbReference type="NCBI Taxonomy" id="45579"/>
    <lineage>
        <taxon>Eukaryota</taxon>
        <taxon>Fungi</taxon>
        <taxon>Dikarya</taxon>
        <taxon>Ascomycota</taxon>
        <taxon>Saccharomycotina</taxon>
        <taxon>Pichiomycetes</taxon>
        <taxon>Debaryomycetaceae</taxon>
        <taxon>Kurtzmaniella</taxon>
    </lineage>
</organism>
<proteinExistence type="predicted"/>
<protein>
    <submittedName>
        <fullName evidence="3">Family of serine hydrolases 1</fullName>
    </submittedName>
</protein>
<comment type="caution">
    <text evidence="3">The sequence shown here is derived from an EMBL/GenBank/DDBJ whole genome shotgun (WGS) entry which is preliminary data.</text>
</comment>
<feature type="domain" description="Serine hydrolase" evidence="2">
    <location>
        <begin position="3"/>
        <end position="243"/>
    </location>
</feature>
<evidence type="ECO:0000256" key="1">
    <source>
        <dbReference type="ARBA" id="ARBA00022801"/>
    </source>
</evidence>
<evidence type="ECO:0000313" key="4">
    <source>
        <dbReference type="Proteomes" id="UP000837801"/>
    </source>
</evidence>
<dbReference type="GO" id="GO:0005737">
    <property type="term" value="C:cytoplasm"/>
    <property type="evidence" value="ECO:0007669"/>
    <property type="project" value="TreeGrafter"/>
</dbReference>
<dbReference type="InterPro" id="IPR005645">
    <property type="entry name" value="FSH-like_dom"/>
</dbReference>
<name>A0A9P0QLA3_9ASCO</name>
<evidence type="ECO:0000313" key="3">
    <source>
        <dbReference type="EMBL" id="CAH2350492.1"/>
    </source>
</evidence>
<dbReference type="PANTHER" id="PTHR48070">
    <property type="entry name" value="ESTERASE OVCA2"/>
    <property type="match status" value="1"/>
</dbReference>
<dbReference type="Gene3D" id="3.40.50.1820">
    <property type="entry name" value="alpha/beta hydrolase"/>
    <property type="match status" value="1"/>
</dbReference>
<evidence type="ECO:0000259" key="2">
    <source>
        <dbReference type="Pfam" id="PF03959"/>
    </source>
</evidence>
<accession>A0A9P0QLA3</accession>
<sequence>MSPRFLCLPGYLQSGKLFAEKSSGLRKSLTKKKFELLYIDPPVVIKSKEELPFKLSEDEVEANSKWNSIVEQGINRAWWKHSDALGYEGFQESLHYLTKYIKENGPFDGIIGFSQGAAMASIMTNTISRLLDQEFKIAIFFSGFVFTDVENPNDDKTSLNYDIKDIAEYSSKVTIVHGYEEYYLPGASTLNTKIINIYGSEDAAVPAIRSEYLTSIYNGKATVEEYVHDGGHYLPNKKQFLNPIVESVVNVFEEKASL</sequence>
<dbReference type="PANTHER" id="PTHR48070:SF9">
    <property type="entry name" value="FAMILY OF SERINE HYDROLASES 1"/>
    <property type="match status" value="1"/>
</dbReference>
<dbReference type="Proteomes" id="UP000837801">
    <property type="component" value="Unassembled WGS sequence"/>
</dbReference>
<keyword evidence="1 3" id="KW-0378">Hydrolase</keyword>
<keyword evidence="4" id="KW-1185">Reference proteome</keyword>
<gene>
    <name evidence="3" type="ORF">CLIB1423_01S11342</name>
</gene>
<dbReference type="GO" id="GO:0016787">
    <property type="term" value="F:hydrolase activity"/>
    <property type="evidence" value="ECO:0007669"/>
    <property type="project" value="UniProtKB-KW"/>
</dbReference>